<dbReference type="AlphaFoldDB" id="A0A2T2NHH0"/>
<sequence>MSGSAQPAPVAAQPAAPAPTNLTPSGDAQPQDVPLTYRQKLDVGHRHWISKLSLRIITILGGIIGIGCMAYATATNPLRSGYWYIEFGDDWTVPWTLITFAISVVWSVICVLVFLLRQRPVHPGCQVGIDLILWLAFIPTAMFALVGLMSLQDWGSNGIVNNYSSDGYYRLADNGTWVWKENASSSYYNSERDCESGSSYYSYNPFSTCAEEEAYVNRLWQMKPNRVRVETAGVVLQFLCLLIHLALFIWACVDTHRRNSQKVSKEAEQVAAEIVMNMVKSGAIIQAPGQAHMPGQPPVGQFSTYPQQTNMQPLQNQRNIPQQYPVMPAQAAITGNEKSEGSRYA</sequence>
<organism evidence="3 4">
    <name type="scientific">Corynespora cassiicola Philippines</name>
    <dbReference type="NCBI Taxonomy" id="1448308"/>
    <lineage>
        <taxon>Eukaryota</taxon>
        <taxon>Fungi</taxon>
        <taxon>Dikarya</taxon>
        <taxon>Ascomycota</taxon>
        <taxon>Pezizomycotina</taxon>
        <taxon>Dothideomycetes</taxon>
        <taxon>Pleosporomycetidae</taxon>
        <taxon>Pleosporales</taxon>
        <taxon>Corynesporascaceae</taxon>
        <taxon>Corynespora</taxon>
    </lineage>
</organism>
<keyword evidence="2" id="KW-0472">Membrane</keyword>
<dbReference type="OrthoDB" id="5279542at2759"/>
<evidence type="ECO:0000256" key="1">
    <source>
        <dbReference type="SAM" id="MobiDB-lite"/>
    </source>
</evidence>
<accession>A0A2T2NHH0</accession>
<dbReference type="STRING" id="1448308.A0A2T2NHH0"/>
<keyword evidence="4" id="KW-1185">Reference proteome</keyword>
<name>A0A2T2NHH0_CORCC</name>
<feature type="transmembrane region" description="Helical" evidence="2">
    <location>
        <begin position="128"/>
        <end position="151"/>
    </location>
</feature>
<keyword evidence="2" id="KW-0812">Transmembrane</keyword>
<evidence type="ECO:0000256" key="2">
    <source>
        <dbReference type="SAM" id="Phobius"/>
    </source>
</evidence>
<keyword evidence="2" id="KW-1133">Transmembrane helix</keyword>
<evidence type="ECO:0000313" key="3">
    <source>
        <dbReference type="EMBL" id="PSN64884.1"/>
    </source>
</evidence>
<dbReference type="EMBL" id="KZ678137">
    <property type="protein sequence ID" value="PSN64884.1"/>
    <property type="molecule type" value="Genomic_DNA"/>
</dbReference>
<feature type="transmembrane region" description="Helical" evidence="2">
    <location>
        <begin position="93"/>
        <end position="116"/>
    </location>
</feature>
<protein>
    <submittedName>
        <fullName evidence="3">Uncharacterized protein</fullName>
    </submittedName>
</protein>
<feature type="region of interest" description="Disordered" evidence="1">
    <location>
        <begin position="1"/>
        <end position="32"/>
    </location>
</feature>
<evidence type="ECO:0000313" key="4">
    <source>
        <dbReference type="Proteomes" id="UP000240883"/>
    </source>
</evidence>
<feature type="transmembrane region" description="Helical" evidence="2">
    <location>
        <begin position="232"/>
        <end position="253"/>
    </location>
</feature>
<feature type="transmembrane region" description="Helical" evidence="2">
    <location>
        <begin position="52"/>
        <end position="73"/>
    </location>
</feature>
<gene>
    <name evidence="3" type="ORF">BS50DRAFT_575026</name>
</gene>
<reference evidence="3 4" key="1">
    <citation type="journal article" date="2018" name="Front. Microbiol.">
        <title>Genome-Wide Analysis of Corynespora cassiicola Leaf Fall Disease Putative Effectors.</title>
        <authorList>
            <person name="Lopez D."/>
            <person name="Ribeiro S."/>
            <person name="Label P."/>
            <person name="Fumanal B."/>
            <person name="Venisse J.S."/>
            <person name="Kohler A."/>
            <person name="de Oliveira R.R."/>
            <person name="Labutti K."/>
            <person name="Lipzen A."/>
            <person name="Lail K."/>
            <person name="Bauer D."/>
            <person name="Ohm R.A."/>
            <person name="Barry K.W."/>
            <person name="Spatafora J."/>
            <person name="Grigoriev I.V."/>
            <person name="Martin F.M."/>
            <person name="Pujade-Renaud V."/>
        </authorList>
    </citation>
    <scope>NUCLEOTIDE SEQUENCE [LARGE SCALE GENOMIC DNA]</scope>
    <source>
        <strain evidence="3 4">Philippines</strain>
    </source>
</reference>
<dbReference type="Proteomes" id="UP000240883">
    <property type="component" value="Unassembled WGS sequence"/>
</dbReference>
<feature type="compositionally biased region" description="Low complexity" evidence="1">
    <location>
        <begin position="1"/>
        <end position="19"/>
    </location>
</feature>
<proteinExistence type="predicted"/>